<keyword evidence="3" id="KW-1185">Reference proteome</keyword>
<gene>
    <name evidence="2" type="ORF">H0E84_05745</name>
</gene>
<proteinExistence type="predicted"/>
<evidence type="ECO:0000313" key="3">
    <source>
        <dbReference type="Proteomes" id="UP000578091"/>
    </source>
</evidence>
<name>A0A853JB94_9GAMM</name>
<feature type="region of interest" description="Disordered" evidence="1">
    <location>
        <begin position="1"/>
        <end position="35"/>
    </location>
</feature>
<comment type="caution">
    <text evidence="2">The sequence shown here is derived from an EMBL/GenBank/DDBJ whole genome shotgun (WGS) entry which is preliminary data.</text>
</comment>
<feature type="compositionally biased region" description="Basic residues" evidence="1">
    <location>
        <begin position="15"/>
        <end position="29"/>
    </location>
</feature>
<dbReference type="EMBL" id="JACCKA010000041">
    <property type="protein sequence ID" value="NZA25880.1"/>
    <property type="molecule type" value="Genomic_DNA"/>
</dbReference>
<sequence>MEYLADETVADQGHVQRRHRHATGRRNRGRGNGIGMARSFSFRSTRLCGVARQGAAMPGVKSRCRPARANAHCAGRQSAAPSPGNPGMHSQFLRRMAFSTILLAATAPPAFAQAADPSQCARIDDVDVPHEVRIDPDQVVFGDRGAVATVRADAIVFDGRQVAHADPAYYADLRRFLGEADRAAREIKPLAALFRGRGAEVAEAATRMCGAILALAESTGRVEATVPGFESPVRIRLK</sequence>
<organism evidence="2 3">
    <name type="scientific">Luteimonas salinisoli</name>
    <dbReference type="NCBI Taxonomy" id="2752307"/>
    <lineage>
        <taxon>Bacteria</taxon>
        <taxon>Pseudomonadati</taxon>
        <taxon>Pseudomonadota</taxon>
        <taxon>Gammaproteobacteria</taxon>
        <taxon>Lysobacterales</taxon>
        <taxon>Lysobacteraceae</taxon>
        <taxon>Luteimonas</taxon>
    </lineage>
</organism>
<evidence type="ECO:0000256" key="1">
    <source>
        <dbReference type="SAM" id="MobiDB-lite"/>
    </source>
</evidence>
<accession>A0A853JB94</accession>
<protein>
    <submittedName>
        <fullName evidence="2">Uncharacterized protein</fullName>
    </submittedName>
</protein>
<reference evidence="2 3" key="1">
    <citation type="submission" date="2020-07" db="EMBL/GenBank/DDBJ databases">
        <title>Luteimonas sp. SJ-92.</title>
        <authorList>
            <person name="Huang X.-X."/>
            <person name="Xu L."/>
            <person name="Sun J.-Q."/>
        </authorList>
    </citation>
    <scope>NUCLEOTIDE SEQUENCE [LARGE SCALE GENOMIC DNA]</scope>
    <source>
        <strain evidence="2 3">SJ-92</strain>
    </source>
</reference>
<dbReference type="RefSeq" id="WP_180677665.1">
    <property type="nucleotide sequence ID" value="NZ_JACCKA010000041.1"/>
</dbReference>
<dbReference type="Proteomes" id="UP000578091">
    <property type="component" value="Unassembled WGS sequence"/>
</dbReference>
<evidence type="ECO:0000313" key="2">
    <source>
        <dbReference type="EMBL" id="NZA25880.1"/>
    </source>
</evidence>
<dbReference type="AlphaFoldDB" id="A0A853JB94"/>